<protein>
    <recommendedName>
        <fullName evidence="4">DUF4386 domain-containing protein</fullName>
    </recommendedName>
</protein>
<accession>A0ABP6Z362</accession>
<dbReference type="EMBL" id="BAABCE010000042">
    <property type="protein sequence ID" value="GAA3596430.1"/>
    <property type="molecule type" value="Genomic_DNA"/>
</dbReference>
<evidence type="ECO:0000256" key="1">
    <source>
        <dbReference type="SAM" id="Phobius"/>
    </source>
</evidence>
<keyword evidence="1" id="KW-1133">Transmembrane helix</keyword>
<reference evidence="3" key="1">
    <citation type="journal article" date="2019" name="Int. J. Syst. Evol. Microbiol.">
        <title>The Global Catalogue of Microorganisms (GCM) 10K type strain sequencing project: providing services to taxonomists for standard genome sequencing and annotation.</title>
        <authorList>
            <consortium name="The Broad Institute Genomics Platform"/>
            <consortium name="The Broad Institute Genome Sequencing Center for Infectious Disease"/>
            <person name="Wu L."/>
            <person name="Ma J."/>
        </authorList>
    </citation>
    <scope>NUCLEOTIDE SEQUENCE [LARGE SCALE GENOMIC DNA]</scope>
    <source>
        <strain evidence="3">JCM 17656</strain>
    </source>
</reference>
<organism evidence="2 3">
    <name type="scientific">Streptomyces osmaniensis</name>
    <dbReference type="NCBI Taxonomy" id="593134"/>
    <lineage>
        <taxon>Bacteria</taxon>
        <taxon>Bacillati</taxon>
        <taxon>Actinomycetota</taxon>
        <taxon>Actinomycetes</taxon>
        <taxon>Kitasatosporales</taxon>
        <taxon>Streptomycetaceae</taxon>
        <taxon>Streptomyces</taxon>
    </lineage>
</organism>
<name>A0ABP6Z362_9ACTN</name>
<feature type="transmembrane region" description="Helical" evidence="1">
    <location>
        <begin position="21"/>
        <end position="46"/>
    </location>
</feature>
<proteinExistence type="predicted"/>
<evidence type="ECO:0000313" key="2">
    <source>
        <dbReference type="EMBL" id="GAA3596430.1"/>
    </source>
</evidence>
<keyword evidence="1" id="KW-0472">Membrane</keyword>
<sequence>MTQTAPVVTRPFLAAANDRNILKWAAVCGLANFPITAGMFPVVGAYPYPDNNLADVKPYLDIYTSYGQICAILTMLLNISLGGFCILLSILYVRLQGGWGMASMTLLLSSVMQIVLMFLAMAPLGVMAFIAGGSPRFSAKDPFWLNLTAFCWTWMQWTYAVMWVFIGVMWIALWYAEKITSVLSPRAVRALPWIGGLHLCSLATLFIYRGPFSPASYGIGTPLLGLSSVWLGWASWALLRALRRAGRRPEEVSEKPLSE</sequence>
<feature type="transmembrane region" description="Helical" evidence="1">
    <location>
        <begin position="114"/>
        <end position="134"/>
    </location>
</feature>
<dbReference type="RefSeq" id="WP_346186782.1">
    <property type="nucleotide sequence ID" value="NZ_BAABCE010000042.1"/>
</dbReference>
<feature type="transmembrane region" description="Helical" evidence="1">
    <location>
        <begin position="219"/>
        <end position="239"/>
    </location>
</feature>
<feature type="transmembrane region" description="Helical" evidence="1">
    <location>
        <begin position="154"/>
        <end position="176"/>
    </location>
</feature>
<feature type="transmembrane region" description="Helical" evidence="1">
    <location>
        <begin position="66"/>
        <end position="93"/>
    </location>
</feature>
<evidence type="ECO:0008006" key="4">
    <source>
        <dbReference type="Google" id="ProtNLM"/>
    </source>
</evidence>
<keyword evidence="1" id="KW-0812">Transmembrane</keyword>
<dbReference type="Proteomes" id="UP001500707">
    <property type="component" value="Unassembled WGS sequence"/>
</dbReference>
<keyword evidence="3" id="KW-1185">Reference proteome</keyword>
<gene>
    <name evidence="2" type="ORF">GCM10022295_91680</name>
</gene>
<feature type="transmembrane region" description="Helical" evidence="1">
    <location>
        <begin position="188"/>
        <end position="207"/>
    </location>
</feature>
<evidence type="ECO:0000313" key="3">
    <source>
        <dbReference type="Proteomes" id="UP001500707"/>
    </source>
</evidence>
<comment type="caution">
    <text evidence="2">The sequence shown here is derived from an EMBL/GenBank/DDBJ whole genome shotgun (WGS) entry which is preliminary data.</text>
</comment>